<proteinExistence type="predicted"/>
<evidence type="ECO:0000313" key="2">
    <source>
        <dbReference type="Proteomes" id="UP000507245"/>
    </source>
</evidence>
<gene>
    <name evidence="1" type="ORF">ORAREDHAP_LOCUS41939</name>
</gene>
<accession>A0A6J5XZ23</accession>
<sequence length="109" mass="11880">MVVGGVISRTGWMVIVGVGREREREREREGLVWWCWVGGGGGGGLILGKGEKIEQRDIKGREVVEIDIYKGSSARWMGLGSRPREVGLRMGWGRLGWGGASGLGNGWPE</sequence>
<organism evidence="1 2">
    <name type="scientific">Prunus armeniaca</name>
    <name type="common">Apricot</name>
    <name type="synonym">Armeniaca vulgaris</name>
    <dbReference type="NCBI Taxonomy" id="36596"/>
    <lineage>
        <taxon>Eukaryota</taxon>
        <taxon>Viridiplantae</taxon>
        <taxon>Streptophyta</taxon>
        <taxon>Embryophyta</taxon>
        <taxon>Tracheophyta</taxon>
        <taxon>Spermatophyta</taxon>
        <taxon>Magnoliopsida</taxon>
        <taxon>eudicotyledons</taxon>
        <taxon>Gunneridae</taxon>
        <taxon>Pentapetalae</taxon>
        <taxon>rosids</taxon>
        <taxon>fabids</taxon>
        <taxon>Rosales</taxon>
        <taxon>Rosaceae</taxon>
        <taxon>Amygdaloideae</taxon>
        <taxon>Amygdaleae</taxon>
        <taxon>Prunus</taxon>
    </lineage>
</organism>
<dbReference type="EMBL" id="CAEKKB010000007">
    <property type="protein sequence ID" value="CAB4316448.1"/>
    <property type="molecule type" value="Genomic_DNA"/>
</dbReference>
<protein>
    <submittedName>
        <fullName evidence="1">Uncharacterized protein</fullName>
    </submittedName>
</protein>
<keyword evidence="2" id="KW-1185">Reference proteome</keyword>
<reference evidence="2" key="1">
    <citation type="journal article" date="2020" name="Genome Biol.">
        <title>Gamete binning: chromosome-level and haplotype-resolved genome assembly enabled by high-throughput single-cell sequencing of gamete genomes.</title>
        <authorList>
            <person name="Campoy J.A."/>
            <person name="Sun H."/>
            <person name="Goel M."/>
            <person name="Jiao W.-B."/>
            <person name="Folz-Donahue K."/>
            <person name="Wang N."/>
            <person name="Rubio M."/>
            <person name="Liu C."/>
            <person name="Kukat C."/>
            <person name="Ruiz D."/>
            <person name="Huettel B."/>
            <person name="Schneeberger K."/>
        </authorList>
    </citation>
    <scope>NUCLEOTIDE SEQUENCE [LARGE SCALE GENOMIC DNA]</scope>
    <source>
        <strain evidence="2">cv. Rojo Pasion</strain>
    </source>
</reference>
<dbReference type="Proteomes" id="UP000507245">
    <property type="component" value="Unassembled WGS sequence"/>
</dbReference>
<dbReference type="AlphaFoldDB" id="A0A6J5XZ23"/>
<name>A0A6J5XZ23_PRUAR</name>
<evidence type="ECO:0000313" key="1">
    <source>
        <dbReference type="EMBL" id="CAB4316448.1"/>
    </source>
</evidence>